<organism evidence="10 11">
    <name type="scientific">Hibiscus syriacus</name>
    <name type="common">Rose of Sharon</name>
    <dbReference type="NCBI Taxonomy" id="106335"/>
    <lineage>
        <taxon>Eukaryota</taxon>
        <taxon>Viridiplantae</taxon>
        <taxon>Streptophyta</taxon>
        <taxon>Embryophyta</taxon>
        <taxon>Tracheophyta</taxon>
        <taxon>Spermatophyta</taxon>
        <taxon>Magnoliopsida</taxon>
        <taxon>eudicotyledons</taxon>
        <taxon>Gunneridae</taxon>
        <taxon>Pentapetalae</taxon>
        <taxon>rosids</taxon>
        <taxon>malvids</taxon>
        <taxon>Malvales</taxon>
        <taxon>Malvaceae</taxon>
        <taxon>Malvoideae</taxon>
        <taxon>Hibiscus</taxon>
    </lineage>
</organism>
<evidence type="ECO:0000256" key="8">
    <source>
        <dbReference type="RuleBase" id="RU361233"/>
    </source>
</evidence>
<dbReference type="Proteomes" id="UP000436088">
    <property type="component" value="Unassembled WGS sequence"/>
</dbReference>
<keyword evidence="5 8" id="KW-0812">Transmembrane</keyword>
<dbReference type="InterPro" id="IPR006702">
    <property type="entry name" value="CASP_dom"/>
</dbReference>
<evidence type="ECO:0000256" key="1">
    <source>
        <dbReference type="ARBA" id="ARBA00004651"/>
    </source>
</evidence>
<proteinExistence type="inferred from homology"/>
<gene>
    <name evidence="10" type="ORF">F3Y22_tig00111621pilonHSYRG00122</name>
</gene>
<evidence type="ECO:0000313" key="11">
    <source>
        <dbReference type="Proteomes" id="UP000436088"/>
    </source>
</evidence>
<keyword evidence="11" id="KW-1185">Reference proteome</keyword>
<feature type="domain" description="Casparian strip membrane protein" evidence="9">
    <location>
        <begin position="8"/>
        <end position="116"/>
    </location>
</feature>
<comment type="subunit">
    <text evidence="3 8">Homodimer and heterodimers.</text>
</comment>
<sequence>MASKKARVILSLVLRIFTLLFAAGCIVVLVLDKATDDDGSKVTFKDIITYKYVLATAVVAATYCLLLLPFTMYRACAGKKLIRGPILPTLYFYGDKAVAFVLALGVGAGFLATADLKRFLNDLLESFGGRLKDTPFEGFFNRGYLATGLLAAAFLCMSILSIFSAPTENKAAGNKAAGKKGFFFG</sequence>
<dbReference type="PANTHER" id="PTHR33573:SF17">
    <property type="entry name" value="CASP-LIKE PROTEIN 4D1"/>
    <property type="match status" value="1"/>
</dbReference>
<dbReference type="AlphaFoldDB" id="A0A6A2YGD9"/>
<name>A0A6A2YGD9_HIBSY</name>
<evidence type="ECO:0000256" key="6">
    <source>
        <dbReference type="ARBA" id="ARBA00022989"/>
    </source>
</evidence>
<evidence type="ECO:0000313" key="10">
    <source>
        <dbReference type="EMBL" id="KAE8676159.1"/>
    </source>
</evidence>
<accession>A0A6A2YGD9</accession>
<keyword evidence="4 8" id="KW-1003">Cell membrane</keyword>
<evidence type="ECO:0000259" key="9">
    <source>
        <dbReference type="Pfam" id="PF04535"/>
    </source>
</evidence>
<evidence type="ECO:0000256" key="4">
    <source>
        <dbReference type="ARBA" id="ARBA00022475"/>
    </source>
</evidence>
<dbReference type="EMBL" id="VEPZ02001387">
    <property type="protein sequence ID" value="KAE8676159.1"/>
    <property type="molecule type" value="Genomic_DNA"/>
</dbReference>
<comment type="subcellular location">
    <subcellularLocation>
        <location evidence="1 8">Cell membrane</location>
        <topology evidence="1 8">Multi-pass membrane protein</topology>
    </subcellularLocation>
</comment>
<comment type="similarity">
    <text evidence="2 8">Belongs to the Casparian strip membrane proteins (CASP) family.</text>
</comment>
<evidence type="ECO:0000256" key="7">
    <source>
        <dbReference type="ARBA" id="ARBA00023136"/>
    </source>
</evidence>
<dbReference type="OrthoDB" id="685197at2759"/>
<feature type="transmembrane region" description="Helical" evidence="8">
    <location>
        <begin position="97"/>
        <end position="114"/>
    </location>
</feature>
<keyword evidence="7 8" id="KW-0472">Membrane</keyword>
<dbReference type="Pfam" id="PF04535">
    <property type="entry name" value="CASP_dom"/>
    <property type="match status" value="1"/>
</dbReference>
<dbReference type="GO" id="GO:0005886">
    <property type="term" value="C:plasma membrane"/>
    <property type="evidence" value="ECO:0007669"/>
    <property type="project" value="UniProtKB-SubCell"/>
</dbReference>
<feature type="transmembrane region" description="Helical" evidence="8">
    <location>
        <begin position="52"/>
        <end position="76"/>
    </location>
</feature>
<protein>
    <recommendedName>
        <fullName evidence="8">CASP-like protein</fullName>
    </recommendedName>
</protein>
<comment type="caution">
    <text evidence="10">The sequence shown here is derived from an EMBL/GenBank/DDBJ whole genome shotgun (WGS) entry which is preliminary data.</text>
</comment>
<evidence type="ECO:0000256" key="5">
    <source>
        <dbReference type="ARBA" id="ARBA00022692"/>
    </source>
</evidence>
<evidence type="ECO:0000256" key="2">
    <source>
        <dbReference type="ARBA" id="ARBA00007651"/>
    </source>
</evidence>
<keyword evidence="6 8" id="KW-1133">Transmembrane helix</keyword>
<reference evidence="10" key="1">
    <citation type="submission" date="2019-09" db="EMBL/GenBank/DDBJ databases">
        <title>Draft genome information of white flower Hibiscus syriacus.</title>
        <authorList>
            <person name="Kim Y.-M."/>
        </authorList>
    </citation>
    <scope>NUCLEOTIDE SEQUENCE [LARGE SCALE GENOMIC DNA]</scope>
    <source>
        <strain evidence="10">YM2019G1</strain>
    </source>
</reference>
<feature type="transmembrane region" description="Helical" evidence="8">
    <location>
        <begin position="144"/>
        <end position="165"/>
    </location>
</feature>
<feature type="transmembrane region" description="Helical" evidence="8">
    <location>
        <begin position="12"/>
        <end position="32"/>
    </location>
</feature>
<dbReference type="PANTHER" id="PTHR33573">
    <property type="entry name" value="CASP-LIKE PROTEIN 4A4"/>
    <property type="match status" value="1"/>
</dbReference>
<evidence type="ECO:0000256" key="3">
    <source>
        <dbReference type="ARBA" id="ARBA00011489"/>
    </source>
</evidence>